<dbReference type="InterPro" id="IPR042245">
    <property type="entry name" value="Tgt2/MlaC_sf"/>
</dbReference>
<evidence type="ECO:0008006" key="4">
    <source>
        <dbReference type="Google" id="ProtNLM"/>
    </source>
</evidence>
<keyword evidence="1" id="KW-0732">Signal</keyword>
<dbReference type="Gene3D" id="3.10.450.710">
    <property type="entry name" value="Tgt2/MlaC"/>
    <property type="match status" value="1"/>
</dbReference>
<feature type="chain" id="PRO_5046689131" description="Toluene tolerance protein" evidence="1">
    <location>
        <begin position="23"/>
        <end position="211"/>
    </location>
</feature>
<keyword evidence="3" id="KW-1185">Reference proteome</keyword>
<dbReference type="PANTHER" id="PTHR36573:SF1">
    <property type="entry name" value="INTERMEMBRANE PHOSPHOLIPID TRANSPORT SYSTEM BINDING PROTEIN MLAC"/>
    <property type="match status" value="1"/>
</dbReference>
<reference evidence="3" key="1">
    <citation type="journal article" date="2019" name="Int. J. Syst. Evol. Microbiol.">
        <title>The Global Catalogue of Microorganisms (GCM) 10K type strain sequencing project: providing services to taxonomists for standard genome sequencing and annotation.</title>
        <authorList>
            <consortium name="The Broad Institute Genomics Platform"/>
            <consortium name="The Broad Institute Genome Sequencing Center for Infectious Disease"/>
            <person name="Wu L."/>
            <person name="Ma J."/>
        </authorList>
    </citation>
    <scope>NUCLEOTIDE SEQUENCE [LARGE SCALE GENOMIC DNA]</scope>
    <source>
        <strain evidence="3">JCM 17728</strain>
    </source>
</reference>
<gene>
    <name evidence="2" type="ORF">GCM10023151_21030</name>
</gene>
<feature type="signal peptide" evidence="1">
    <location>
        <begin position="1"/>
        <end position="22"/>
    </location>
</feature>
<evidence type="ECO:0000313" key="2">
    <source>
        <dbReference type="EMBL" id="GAA4364606.1"/>
    </source>
</evidence>
<protein>
    <recommendedName>
        <fullName evidence="4">Toluene tolerance protein</fullName>
    </recommendedName>
</protein>
<evidence type="ECO:0000313" key="3">
    <source>
        <dbReference type="Proteomes" id="UP001501011"/>
    </source>
</evidence>
<sequence length="211" mass="24470">MKRLTSLLLFIFLAFFSASVLANSGVVDFFDKKVNKINSFLTNNHQKARQNPEKIIQFVDSELLEVWSARNTMRALLGPSRWKQLSQDEVLELTRAYEQTIRRYLFELLDQYDQQVATVKDVRLNDRGNKGWLRVNIESPSLPTLPVDLKIYNENEQWTIYDFSFQGISFVNMKRSLFRSTFDSKGAAGVVRSLNEKNQEFNQTVATIGNE</sequence>
<dbReference type="RefSeq" id="WP_345293179.1">
    <property type="nucleotide sequence ID" value="NZ_BAABFV010000002.1"/>
</dbReference>
<comment type="caution">
    <text evidence="2">The sequence shown here is derived from an EMBL/GenBank/DDBJ whole genome shotgun (WGS) entry which is preliminary data.</text>
</comment>
<name>A0ABP8INX0_9GAMM</name>
<dbReference type="PANTHER" id="PTHR36573">
    <property type="entry name" value="INTERMEMBRANE PHOSPHOLIPID TRANSPORT SYSTEM BINDING PROTEIN MLAC"/>
    <property type="match status" value="1"/>
</dbReference>
<dbReference type="Pfam" id="PF05494">
    <property type="entry name" value="MlaC"/>
    <property type="match status" value="1"/>
</dbReference>
<proteinExistence type="predicted"/>
<organism evidence="2 3">
    <name type="scientific">Kangiella marina</name>
    <dbReference type="NCBI Taxonomy" id="1079178"/>
    <lineage>
        <taxon>Bacteria</taxon>
        <taxon>Pseudomonadati</taxon>
        <taxon>Pseudomonadota</taxon>
        <taxon>Gammaproteobacteria</taxon>
        <taxon>Kangiellales</taxon>
        <taxon>Kangiellaceae</taxon>
        <taxon>Kangiella</taxon>
    </lineage>
</organism>
<accession>A0ABP8INX0</accession>
<dbReference type="EMBL" id="BAABFV010000002">
    <property type="protein sequence ID" value="GAA4364606.1"/>
    <property type="molecule type" value="Genomic_DNA"/>
</dbReference>
<evidence type="ECO:0000256" key="1">
    <source>
        <dbReference type="SAM" id="SignalP"/>
    </source>
</evidence>
<dbReference type="InterPro" id="IPR008869">
    <property type="entry name" value="MlaC/ttg2D"/>
</dbReference>
<dbReference type="Proteomes" id="UP001501011">
    <property type="component" value="Unassembled WGS sequence"/>
</dbReference>